<protein>
    <recommendedName>
        <fullName evidence="3">DUF5666 domain-containing protein</fullName>
    </recommendedName>
</protein>
<evidence type="ECO:0000313" key="1">
    <source>
        <dbReference type="EMBL" id="OGZ45509.1"/>
    </source>
</evidence>
<proteinExistence type="predicted"/>
<accession>A0A1G2G5I4</accession>
<sequence length="152" mass="15948">MDKKIIAVTLGAIIIAGGSFYAGTRYDRLSGTAPLRGTGNFADLSPEERQARFQQMGAVGMSGRRGMRTEGMAGFTNGEVIAKDDRSITVKLREGGSRILFLSGTTQIMKSASSSIANLSIGTQVMATGKANADGSINAESVQIRPSISITQ</sequence>
<name>A0A1G2G5I4_9BACT</name>
<reference evidence="1 2" key="1">
    <citation type="journal article" date="2016" name="Nat. Commun.">
        <title>Thousands of microbial genomes shed light on interconnected biogeochemical processes in an aquifer system.</title>
        <authorList>
            <person name="Anantharaman K."/>
            <person name="Brown C.T."/>
            <person name="Hug L.A."/>
            <person name="Sharon I."/>
            <person name="Castelle C.J."/>
            <person name="Probst A.J."/>
            <person name="Thomas B.C."/>
            <person name="Singh A."/>
            <person name="Wilkins M.J."/>
            <person name="Karaoz U."/>
            <person name="Brodie E.L."/>
            <person name="Williams K.H."/>
            <person name="Hubbard S.S."/>
            <person name="Banfield J.F."/>
        </authorList>
    </citation>
    <scope>NUCLEOTIDE SEQUENCE [LARGE SCALE GENOMIC DNA]</scope>
</reference>
<dbReference type="EMBL" id="MHNL01000006">
    <property type="protein sequence ID" value="OGZ45509.1"/>
    <property type="molecule type" value="Genomic_DNA"/>
</dbReference>
<dbReference type="Proteomes" id="UP000177785">
    <property type="component" value="Unassembled WGS sequence"/>
</dbReference>
<gene>
    <name evidence="1" type="ORF">A2756_00630</name>
</gene>
<dbReference type="AlphaFoldDB" id="A0A1G2G5I4"/>
<evidence type="ECO:0000313" key="2">
    <source>
        <dbReference type="Proteomes" id="UP000177785"/>
    </source>
</evidence>
<organism evidence="1 2">
    <name type="scientific">Candidatus Ryanbacteria bacterium RIFCSPHIGHO2_01_FULL_48_27</name>
    <dbReference type="NCBI Taxonomy" id="1802115"/>
    <lineage>
        <taxon>Bacteria</taxon>
        <taxon>Candidatus Ryaniibacteriota</taxon>
    </lineage>
</organism>
<dbReference type="STRING" id="1802115.A2756_00630"/>
<evidence type="ECO:0008006" key="3">
    <source>
        <dbReference type="Google" id="ProtNLM"/>
    </source>
</evidence>
<comment type="caution">
    <text evidence="1">The sequence shown here is derived from an EMBL/GenBank/DDBJ whole genome shotgun (WGS) entry which is preliminary data.</text>
</comment>